<dbReference type="Proteomes" id="UP000681027">
    <property type="component" value="Unassembled WGS sequence"/>
</dbReference>
<dbReference type="InterPro" id="IPR002509">
    <property type="entry name" value="NODB_dom"/>
</dbReference>
<evidence type="ECO:0000256" key="2">
    <source>
        <dbReference type="SAM" id="SignalP"/>
    </source>
</evidence>
<feature type="chain" id="PRO_5047369199" evidence="2">
    <location>
        <begin position="33"/>
        <end position="345"/>
    </location>
</feature>
<feature type="signal peptide" evidence="2">
    <location>
        <begin position="1"/>
        <end position="32"/>
    </location>
</feature>
<keyword evidence="2" id="KW-0732">Signal</keyword>
<dbReference type="Pfam" id="PF01522">
    <property type="entry name" value="Polysacc_deac_1"/>
    <property type="match status" value="1"/>
</dbReference>
<dbReference type="InterPro" id="IPR050248">
    <property type="entry name" value="Polysacc_deacetylase_ArnD"/>
</dbReference>
<proteinExistence type="predicted"/>
<comment type="caution">
    <text evidence="4">The sequence shown here is derived from an EMBL/GenBank/DDBJ whole genome shotgun (WGS) entry which is preliminary data.</text>
</comment>
<dbReference type="PANTHER" id="PTHR10587:SF125">
    <property type="entry name" value="POLYSACCHARIDE DEACETYLASE YHEN-RELATED"/>
    <property type="match status" value="1"/>
</dbReference>
<evidence type="ECO:0000313" key="4">
    <source>
        <dbReference type="EMBL" id="MBS4193027.1"/>
    </source>
</evidence>
<dbReference type="Gene3D" id="3.20.20.370">
    <property type="entry name" value="Glycoside hydrolase/deacetylase"/>
    <property type="match status" value="1"/>
</dbReference>
<name>A0ABS5NYV7_9BACI</name>
<accession>A0ABS5NYV7</accession>
<feature type="region of interest" description="Disordered" evidence="1">
    <location>
        <begin position="97"/>
        <end position="148"/>
    </location>
</feature>
<dbReference type="SUPFAM" id="SSF88713">
    <property type="entry name" value="Glycoside hydrolase/deacetylase"/>
    <property type="match status" value="1"/>
</dbReference>
<feature type="domain" description="NodB homology" evidence="3">
    <location>
        <begin position="150"/>
        <end position="334"/>
    </location>
</feature>
<gene>
    <name evidence="4" type="ORF">KHA94_23215</name>
</gene>
<dbReference type="InterPro" id="IPR011330">
    <property type="entry name" value="Glyco_hydro/deAcase_b/a-brl"/>
</dbReference>
<sequence length="345" mass="39977">MRRKRKRKKIKTKLIKTSVKLMLSMMVCTSLVLVNFESCKKNETLAVTSLTQPIQIMYSLMTDKNFQQNDEMNGLIHNYFRSIYKYKTQIKVENDKKINEGKETNKESQNQVVNKEPKDKTAGVSIINKPESSNQGNKQQQSIKQQNESKKVYLTFDDGPSAYTNNILETLSSYGMKATFFMLEPNMRTYPDEVQNIINNGHIPALHGVTHDASKIYRSEKTVVDEMTEAQSTLMNLTGEVTHLIRTPYGSAPYMKPSYKQAVETAGFQLWDWTVDSEDWKYKNGEYVSRVIYQIENYQYHDKPIIILLHDRKTTAEHLPTLLEYLKSKGYEAEILNEQMTAINF</sequence>
<dbReference type="EMBL" id="JAGYPM010000007">
    <property type="protein sequence ID" value="MBS4193027.1"/>
    <property type="molecule type" value="Genomic_DNA"/>
</dbReference>
<feature type="compositionally biased region" description="Low complexity" evidence="1">
    <location>
        <begin position="132"/>
        <end position="146"/>
    </location>
</feature>
<dbReference type="PANTHER" id="PTHR10587">
    <property type="entry name" value="GLYCOSYL TRANSFERASE-RELATED"/>
    <property type="match status" value="1"/>
</dbReference>
<protein>
    <submittedName>
        <fullName evidence="4">Polysaccharide deacetylase</fullName>
    </submittedName>
</protein>
<feature type="compositionally biased region" description="Basic and acidic residues" evidence="1">
    <location>
        <begin position="97"/>
        <end position="106"/>
    </location>
</feature>
<evidence type="ECO:0000259" key="3">
    <source>
        <dbReference type="PROSITE" id="PS51677"/>
    </source>
</evidence>
<dbReference type="CDD" id="cd10944">
    <property type="entry name" value="CE4_SmPgdA_like"/>
    <property type="match status" value="1"/>
</dbReference>
<evidence type="ECO:0000256" key="1">
    <source>
        <dbReference type="SAM" id="MobiDB-lite"/>
    </source>
</evidence>
<evidence type="ECO:0000313" key="5">
    <source>
        <dbReference type="Proteomes" id="UP000681027"/>
    </source>
</evidence>
<keyword evidence="5" id="KW-1185">Reference proteome</keyword>
<dbReference type="RefSeq" id="WP_213104466.1">
    <property type="nucleotide sequence ID" value="NZ_JAGYPM010000007.1"/>
</dbReference>
<reference evidence="4 5" key="1">
    <citation type="submission" date="2021-05" db="EMBL/GenBank/DDBJ databases">
        <title>Novel Bacillus species.</title>
        <authorList>
            <person name="Liu G."/>
        </authorList>
    </citation>
    <scope>NUCLEOTIDE SEQUENCE [LARGE SCALE GENOMIC DNA]</scope>
    <source>
        <strain evidence="4 5">FJAT-49705</strain>
    </source>
</reference>
<organism evidence="4 5">
    <name type="scientific">Cytobacillus citreus</name>
    <dbReference type="NCBI Taxonomy" id="2833586"/>
    <lineage>
        <taxon>Bacteria</taxon>
        <taxon>Bacillati</taxon>
        <taxon>Bacillota</taxon>
        <taxon>Bacilli</taxon>
        <taxon>Bacillales</taxon>
        <taxon>Bacillaceae</taxon>
        <taxon>Cytobacillus</taxon>
    </lineage>
</organism>
<dbReference type="PROSITE" id="PS51677">
    <property type="entry name" value="NODB"/>
    <property type="match status" value="1"/>
</dbReference>